<dbReference type="GO" id="GO:0020037">
    <property type="term" value="F:heme binding"/>
    <property type="evidence" value="ECO:0007669"/>
    <property type="project" value="InterPro"/>
</dbReference>
<evidence type="ECO:0000256" key="7">
    <source>
        <dbReference type="ARBA" id="ARBA00023004"/>
    </source>
</evidence>
<organism evidence="10 11">
    <name type="scientific">Paramarasmius palmivorus</name>
    <dbReference type="NCBI Taxonomy" id="297713"/>
    <lineage>
        <taxon>Eukaryota</taxon>
        <taxon>Fungi</taxon>
        <taxon>Dikarya</taxon>
        <taxon>Basidiomycota</taxon>
        <taxon>Agaricomycotina</taxon>
        <taxon>Agaricomycetes</taxon>
        <taxon>Agaricomycetidae</taxon>
        <taxon>Agaricales</taxon>
        <taxon>Marasmiineae</taxon>
        <taxon>Marasmiaceae</taxon>
        <taxon>Paramarasmius</taxon>
    </lineage>
</organism>
<keyword evidence="8" id="KW-0503">Monooxygenase</keyword>
<evidence type="ECO:0000256" key="2">
    <source>
        <dbReference type="ARBA" id="ARBA00005179"/>
    </source>
</evidence>
<keyword evidence="11" id="KW-1185">Reference proteome</keyword>
<evidence type="ECO:0000313" key="10">
    <source>
        <dbReference type="EMBL" id="KAK7052993.1"/>
    </source>
</evidence>
<dbReference type="InterPro" id="IPR002401">
    <property type="entry name" value="Cyt_P450_E_grp-I"/>
</dbReference>
<evidence type="ECO:0008006" key="12">
    <source>
        <dbReference type="Google" id="ProtNLM"/>
    </source>
</evidence>
<dbReference type="GO" id="GO:0005506">
    <property type="term" value="F:iron ion binding"/>
    <property type="evidence" value="ECO:0007669"/>
    <property type="project" value="InterPro"/>
</dbReference>
<dbReference type="AlphaFoldDB" id="A0AAW0DN25"/>
<dbReference type="PANTHER" id="PTHR46300">
    <property type="entry name" value="P450, PUTATIVE (EUROFUNG)-RELATED-RELATED"/>
    <property type="match status" value="1"/>
</dbReference>
<comment type="pathway">
    <text evidence="2">Secondary metabolite biosynthesis.</text>
</comment>
<feature type="signal peptide" evidence="9">
    <location>
        <begin position="1"/>
        <end position="19"/>
    </location>
</feature>
<dbReference type="Proteomes" id="UP001383192">
    <property type="component" value="Unassembled WGS sequence"/>
</dbReference>
<proteinExistence type="inferred from homology"/>
<evidence type="ECO:0000313" key="11">
    <source>
        <dbReference type="Proteomes" id="UP001383192"/>
    </source>
</evidence>
<keyword evidence="7" id="KW-0408">Iron</keyword>
<gene>
    <name evidence="10" type="ORF">VNI00_004314</name>
</gene>
<keyword evidence="9" id="KW-0732">Signal</keyword>
<keyword evidence="5" id="KW-0479">Metal-binding</keyword>
<dbReference type="PRINTS" id="PR00463">
    <property type="entry name" value="EP450I"/>
</dbReference>
<evidence type="ECO:0000256" key="1">
    <source>
        <dbReference type="ARBA" id="ARBA00001971"/>
    </source>
</evidence>
<dbReference type="Pfam" id="PF00067">
    <property type="entry name" value="p450"/>
    <property type="match status" value="1"/>
</dbReference>
<evidence type="ECO:0000256" key="8">
    <source>
        <dbReference type="ARBA" id="ARBA00023033"/>
    </source>
</evidence>
<name>A0AAW0DN25_9AGAR</name>
<evidence type="ECO:0000256" key="4">
    <source>
        <dbReference type="ARBA" id="ARBA00022617"/>
    </source>
</evidence>
<dbReference type="GO" id="GO:0004497">
    <property type="term" value="F:monooxygenase activity"/>
    <property type="evidence" value="ECO:0007669"/>
    <property type="project" value="UniProtKB-KW"/>
</dbReference>
<comment type="similarity">
    <text evidence="3">Belongs to the cytochrome P450 family.</text>
</comment>
<keyword evidence="6" id="KW-0560">Oxidoreductase</keyword>
<sequence>MMFLVLGSFTLMLRAPPSSFSTALKQPGICWRRDPQSTPVTSGPYGHRSDGVELGLRDASVCHSARIIIMLICYGLEVKTANDPWVAIAEEAINPLMDALMPGAFLVDSLPFLKYVPSWLPGAGFKRNARKWKDFATRLLNAPYVAAKQNIESGEYTPSFVSELLQKLDDDVSAGRQEQENLIKETAGNMYIGLWSHGHLNWDAAGADTTMAAITSFLFAMLVAPDVQRKAQEEVDRVTPGRLPTFEDERSMPYVTAVVWESLRWKNITPIGVPHYSVAEDEYNGYRIPKGSVVISNVW</sequence>
<dbReference type="InterPro" id="IPR036396">
    <property type="entry name" value="Cyt_P450_sf"/>
</dbReference>
<evidence type="ECO:0000256" key="3">
    <source>
        <dbReference type="ARBA" id="ARBA00010617"/>
    </source>
</evidence>
<evidence type="ECO:0000256" key="6">
    <source>
        <dbReference type="ARBA" id="ARBA00023002"/>
    </source>
</evidence>
<dbReference type="EMBL" id="JAYKXP010000011">
    <property type="protein sequence ID" value="KAK7052993.1"/>
    <property type="molecule type" value="Genomic_DNA"/>
</dbReference>
<evidence type="ECO:0000256" key="9">
    <source>
        <dbReference type="SAM" id="SignalP"/>
    </source>
</evidence>
<keyword evidence="4" id="KW-0349">Heme</keyword>
<accession>A0AAW0DN25</accession>
<dbReference type="InterPro" id="IPR050364">
    <property type="entry name" value="Cytochrome_P450_fung"/>
</dbReference>
<feature type="chain" id="PRO_5044024378" description="Cytochrome P450" evidence="9">
    <location>
        <begin position="20"/>
        <end position="299"/>
    </location>
</feature>
<reference evidence="10 11" key="1">
    <citation type="submission" date="2024-01" db="EMBL/GenBank/DDBJ databases">
        <title>A draft genome for a cacao thread blight-causing isolate of Paramarasmius palmivorus.</title>
        <authorList>
            <person name="Baruah I.K."/>
            <person name="Bukari Y."/>
            <person name="Amoako-Attah I."/>
            <person name="Meinhardt L.W."/>
            <person name="Bailey B.A."/>
            <person name="Cohen S.P."/>
        </authorList>
    </citation>
    <scope>NUCLEOTIDE SEQUENCE [LARGE SCALE GENOMIC DNA]</scope>
    <source>
        <strain evidence="10 11">GH-12</strain>
    </source>
</reference>
<dbReference type="PANTHER" id="PTHR46300:SF7">
    <property type="entry name" value="P450, PUTATIVE (EUROFUNG)-RELATED"/>
    <property type="match status" value="1"/>
</dbReference>
<dbReference type="Gene3D" id="1.10.630.10">
    <property type="entry name" value="Cytochrome P450"/>
    <property type="match status" value="1"/>
</dbReference>
<comment type="cofactor">
    <cofactor evidence="1">
        <name>heme</name>
        <dbReference type="ChEBI" id="CHEBI:30413"/>
    </cofactor>
</comment>
<dbReference type="SUPFAM" id="SSF48264">
    <property type="entry name" value="Cytochrome P450"/>
    <property type="match status" value="1"/>
</dbReference>
<protein>
    <recommendedName>
        <fullName evidence="12">Cytochrome P450</fullName>
    </recommendedName>
</protein>
<evidence type="ECO:0000256" key="5">
    <source>
        <dbReference type="ARBA" id="ARBA00022723"/>
    </source>
</evidence>
<dbReference type="GO" id="GO:0016705">
    <property type="term" value="F:oxidoreductase activity, acting on paired donors, with incorporation or reduction of molecular oxygen"/>
    <property type="evidence" value="ECO:0007669"/>
    <property type="project" value="InterPro"/>
</dbReference>
<comment type="caution">
    <text evidence="10">The sequence shown here is derived from an EMBL/GenBank/DDBJ whole genome shotgun (WGS) entry which is preliminary data.</text>
</comment>
<dbReference type="InterPro" id="IPR001128">
    <property type="entry name" value="Cyt_P450"/>
</dbReference>